<dbReference type="InterPro" id="IPR012337">
    <property type="entry name" value="RNaseH-like_sf"/>
</dbReference>
<comment type="caution">
    <text evidence="3">The sequence shown here is derived from an EMBL/GenBank/DDBJ whole genome shotgun (WGS) entry which is preliminary data.</text>
</comment>
<dbReference type="GO" id="GO:0004523">
    <property type="term" value="F:RNA-DNA hybrid ribonuclease activity"/>
    <property type="evidence" value="ECO:0007669"/>
    <property type="project" value="InterPro"/>
</dbReference>
<keyword evidence="4" id="KW-1185">Reference proteome</keyword>
<keyword evidence="1" id="KW-0732">Signal</keyword>
<dbReference type="PANTHER" id="PTHR47723">
    <property type="entry name" value="OS05G0353850 PROTEIN"/>
    <property type="match status" value="1"/>
</dbReference>
<dbReference type="Gene3D" id="3.30.420.10">
    <property type="entry name" value="Ribonuclease H-like superfamily/Ribonuclease H"/>
    <property type="match status" value="1"/>
</dbReference>
<sequence length="153" mass="18042">MIPNLFHALGVLWCIEILMETGISHVTIHTDCLPVVQCWKKKRQYHTYFEEIIQDNIDKGTEFHDLMLVHVRRNLNKIADFLANFAFDSTSLIWLDEVPSFLQQLFTVVFNPLFPRSFSFPPKYIHILFCFTGDLIGFVRIAFDSEFWVMGFF</sequence>
<protein>
    <recommendedName>
        <fullName evidence="2">RNase H type-1 domain-containing protein</fullName>
    </recommendedName>
</protein>
<dbReference type="AlphaFoldDB" id="A0AAN9ID60"/>
<dbReference type="EMBL" id="JAYWIO010000003">
    <property type="protein sequence ID" value="KAK7274942.1"/>
    <property type="molecule type" value="Genomic_DNA"/>
</dbReference>
<accession>A0AAN9ID60</accession>
<feature type="domain" description="RNase H type-1" evidence="2">
    <location>
        <begin position="9"/>
        <end position="86"/>
    </location>
</feature>
<reference evidence="3 4" key="1">
    <citation type="submission" date="2024-01" db="EMBL/GenBank/DDBJ databases">
        <title>The genomes of 5 underutilized Papilionoideae crops provide insights into root nodulation and disease resistanc.</title>
        <authorList>
            <person name="Yuan L."/>
        </authorList>
    </citation>
    <scope>NUCLEOTIDE SEQUENCE [LARGE SCALE GENOMIC DNA]</scope>
    <source>
        <strain evidence="3">ZHUSHIDOU_FW_LH</strain>
        <tissue evidence="3">Leaf</tissue>
    </source>
</reference>
<name>A0AAN9ID60_CROPI</name>
<evidence type="ECO:0000313" key="3">
    <source>
        <dbReference type="EMBL" id="KAK7274942.1"/>
    </source>
</evidence>
<dbReference type="Pfam" id="PF13456">
    <property type="entry name" value="RVT_3"/>
    <property type="match status" value="1"/>
</dbReference>
<evidence type="ECO:0000313" key="4">
    <source>
        <dbReference type="Proteomes" id="UP001372338"/>
    </source>
</evidence>
<organism evidence="3 4">
    <name type="scientific">Crotalaria pallida</name>
    <name type="common">Smooth rattlebox</name>
    <name type="synonym">Crotalaria striata</name>
    <dbReference type="NCBI Taxonomy" id="3830"/>
    <lineage>
        <taxon>Eukaryota</taxon>
        <taxon>Viridiplantae</taxon>
        <taxon>Streptophyta</taxon>
        <taxon>Embryophyta</taxon>
        <taxon>Tracheophyta</taxon>
        <taxon>Spermatophyta</taxon>
        <taxon>Magnoliopsida</taxon>
        <taxon>eudicotyledons</taxon>
        <taxon>Gunneridae</taxon>
        <taxon>Pentapetalae</taxon>
        <taxon>rosids</taxon>
        <taxon>fabids</taxon>
        <taxon>Fabales</taxon>
        <taxon>Fabaceae</taxon>
        <taxon>Papilionoideae</taxon>
        <taxon>50 kb inversion clade</taxon>
        <taxon>genistoids sensu lato</taxon>
        <taxon>core genistoids</taxon>
        <taxon>Crotalarieae</taxon>
        <taxon>Crotalaria</taxon>
    </lineage>
</organism>
<dbReference type="GO" id="GO:0003676">
    <property type="term" value="F:nucleic acid binding"/>
    <property type="evidence" value="ECO:0007669"/>
    <property type="project" value="InterPro"/>
</dbReference>
<dbReference type="InterPro" id="IPR002156">
    <property type="entry name" value="RNaseH_domain"/>
</dbReference>
<dbReference type="PANTHER" id="PTHR47723:SF19">
    <property type="entry name" value="POLYNUCLEOTIDYL TRANSFERASE, RIBONUCLEASE H-LIKE SUPERFAMILY PROTEIN"/>
    <property type="match status" value="1"/>
</dbReference>
<dbReference type="Proteomes" id="UP001372338">
    <property type="component" value="Unassembled WGS sequence"/>
</dbReference>
<dbReference type="CDD" id="cd06222">
    <property type="entry name" value="RNase_H_like"/>
    <property type="match status" value="1"/>
</dbReference>
<dbReference type="InterPro" id="IPR053151">
    <property type="entry name" value="RNase_H-like"/>
</dbReference>
<gene>
    <name evidence="3" type="ORF">RIF29_16044</name>
</gene>
<proteinExistence type="predicted"/>
<dbReference type="InterPro" id="IPR036397">
    <property type="entry name" value="RNaseH_sf"/>
</dbReference>
<dbReference type="SUPFAM" id="SSF53098">
    <property type="entry name" value="Ribonuclease H-like"/>
    <property type="match status" value="1"/>
</dbReference>
<evidence type="ECO:0000256" key="1">
    <source>
        <dbReference type="SAM" id="SignalP"/>
    </source>
</evidence>
<evidence type="ECO:0000259" key="2">
    <source>
        <dbReference type="Pfam" id="PF13456"/>
    </source>
</evidence>
<dbReference type="InterPro" id="IPR044730">
    <property type="entry name" value="RNase_H-like_dom_plant"/>
</dbReference>
<feature type="signal peptide" evidence="1">
    <location>
        <begin position="1"/>
        <end position="24"/>
    </location>
</feature>
<feature type="chain" id="PRO_5042933824" description="RNase H type-1 domain-containing protein" evidence="1">
    <location>
        <begin position="25"/>
        <end position="153"/>
    </location>
</feature>